<dbReference type="PANTHER" id="PTHR33908:SF11">
    <property type="entry name" value="MEMBRANE PROTEIN"/>
    <property type="match status" value="1"/>
</dbReference>
<feature type="transmembrane region" description="Helical" evidence="8">
    <location>
        <begin position="120"/>
        <end position="138"/>
    </location>
</feature>
<evidence type="ECO:0000256" key="7">
    <source>
        <dbReference type="ARBA" id="ARBA00023136"/>
    </source>
</evidence>
<keyword evidence="4" id="KW-0808">Transferase</keyword>
<feature type="transmembrane region" description="Helical" evidence="8">
    <location>
        <begin position="150"/>
        <end position="168"/>
    </location>
</feature>
<evidence type="ECO:0000256" key="6">
    <source>
        <dbReference type="ARBA" id="ARBA00022989"/>
    </source>
</evidence>
<feature type="transmembrane region" description="Helical" evidence="8">
    <location>
        <begin position="95"/>
        <end position="114"/>
    </location>
</feature>
<keyword evidence="7 8" id="KW-0472">Membrane</keyword>
<feature type="transmembrane region" description="Helical" evidence="8">
    <location>
        <begin position="327"/>
        <end position="347"/>
    </location>
</feature>
<gene>
    <name evidence="10" type="ORF">B9Q01_07965</name>
</gene>
<reference evidence="10 11" key="1">
    <citation type="submission" date="2017-04" db="EMBL/GenBank/DDBJ databases">
        <title>Novel microbial lineages endemic to geothermal iron-oxide mats fill important gaps in the evolutionary history of Archaea.</title>
        <authorList>
            <person name="Jay Z.J."/>
            <person name="Beam J.P."/>
            <person name="Dlakic M."/>
            <person name="Rusch D.B."/>
            <person name="Kozubal M.A."/>
            <person name="Inskeep W.P."/>
        </authorList>
    </citation>
    <scope>NUCLEOTIDE SEQUENCE [LARGE SCALE GENOMIC DNA]</scope>
    <source>
        <strain evidence="10">OSP_D</strain>
    </source>
</reference>
<protein>
    <recommendedName>
        <fullName evidence="9">Glycosyltransferase RgtA/B/C/D-like domain-containing protein</fullName>
    </recommendedName>
</protein>
<feature type="transmembrane region" description="Helical" evidence="8">
    <location>
        <begin position="188"/>
        <end position="210"/>
    </location>
</feature>
<keyword evidence="3" id="KW-0328">Glycosyltransferase</keyword>
<feature type="transmembrane region" description="Helical" evidence="8">
    <location>
        <begin position="305"/>
        <end position="321"/>
    </location>
</feature>
<dbReference type="PANTHER" id="PTHR33908">
    <property type="entry name" value="MANNOSYLTRANSFERASE YKCB-RELATED"/>
    <property type="match status" value="1"/>
</dbReference>
<feature type="domain" description="Glycosyltransferase RgtA/B/C/D-like" evidence="9">
    <location>
        <begin position="73"/>
        <end position="235"/>
    </location>
</feature>
<evidence type="ECO:0000313" key="10">
    <source>
        <dbReference type="EMBL" id="PSN82462.1"/>
    </source>
</evidence>
<sequence>MSGKSSLNEALVLTLCVTLSLIVRFAVLLTKPSFVVAGDSGEYAALVRELVSNNFAVPSKNWIYYPGSSWIYPPLLLEIFALLTKIFGERGLTILHIMSVFSVTVDSLCVIPFYYTIKRLFGKASAVFGAFLFVGYYPDIYALTWGAHPQIFATFLLLCSFYFLVRAVESQSLRFFAFSGLTLSLISLSHDLTTFVALSGLGVYFVTRCIKAIRTKIVDKTLVGVAISLAIFLPSFGYWYLPRLSWVLGVAFSAQSAGFTPNFSSFVGSVVQPLGPVFPFLLLLLLLFSFLSAKKLSRMEKGEGVWLLISFVIGAFILMLFELKDVVLATRLSYYIFLPAALLVCFVNRKRSTLFALFLASLLVLNVAVAVQANSRAHTYFDECFECDSRALVTQMRVLTWIAQNVPRSAVFASAGELGYYIAGLDGNPTLVYHPLEYLTQPQEKAESLAAYVLVYQSAQNLSLTMKYVFLYNVSYVVVYNPVVQTPCFYEAVYKDSTVTVFRVVHDPSCVFSQQTM</sequence>
<evidence type="ECO:0000256" key="8">
    <source>
        <dbReference type="SAM" id="Phobius"/>
    </source>
</evidence>
<dbReference type="AlphaFoldDB" id="A0A2R6A7M2"/>
<evidence type="ECO:0000256" key="4">
    <source>
        <dbReference type="ARBA" id="ARBA00022679"/>
    </source>
</evidence>
<comment type="caution">
    <text evidence="10">The sequence shown here is derived from an EMBL/GenBank/DDBJ whole genome shotgun (WGS) entry which is preliminary data.</text>
</comment>
<evidence type="ECO:0000256" key="1">
    <source>
        <dbReference type="ARBA" id="ARBA00004651"/>
    </source>
</evidence>
<evidence type="ECO:0000256" key="5">
    <source>
        <dbReference type="ARBA" id="ARBA00022692"/>
    </source>
</evidence>
<dbReference type="Pfam" id="PF13231">
    <property type="entry name" value="PMT_2"/>
    <property type="match status" value="1"/>
</dbReference>
<dbReference type="InterPro" id="IPR050297">
    <property type="entry name" value="LipidA_mod_glycosyltrf_83"/>
</dbReference>
<dbReference type="Proteomes" id="UP000240880">
    <property type="component" value="Unassembled WGS sequence"/>
</dbReference>
<name>A0A2R6A7M2_9ARCH</name>
<feature type="transmembrane region" description="Helical" evidence="8">
    <location>
        <begin position="61"/>
        <end position="83"/>
    </location>
</feature>
<accession>A0A2R6A7M2</accession>
<dbReference type="EMBL" id="NEXC01000072">
    <property type="protein sequence ID" value="PSN82462.1"/>
    <property type="molecule type" value="Genomic_DNA"/>
</dbReference>
<dbReference type="GO" id="GO:0016763">
    <property type="term" value="F:pentosyltransferase activity"/>
    <property type="evidence" value="ECO:0007669"/>
    <property type="project" value="TreeGrafter"/>
</dbReference>
<evidence type="ECO:0000313" key="11">
    <source>
        <dbReference type="Proteomes" id="UP000240880"/>
    </source>
</evidence>
<dbReference type="GO" id="GO:0008610">
    <property type="term" value="P:lipid biosynthetic process"/>
    <property type="evidence" value="ECO:0007669"/>
    <property type="project" value="UniProtKB-ARBA"/>
</dbReference>
<feature type="transmembrane region" description="Helical" evidence="8">
    <location>
        <begin position="274"/>
        <end position="293"/>
    </location>
</feature>
<feature type="transmembrane region" description="Helical" evidence="8">
    <location>
        <begin position="222"/>
        <end position="241"/>
    </location>
</feature>
<feature type="transmembrane region" description="Helical" evidence="8">
    <location>
        <begin position="354"/>
        <end position="373"/>
    </location>
</feature>
<keyword evidence="5 8" id="KW-0812">Transmembrane</keyword>
<proteinExistence type="predicted"/>
<comment type="subcellular location">
    <subcellularLocation>
        <location evidence="1">Cell membrane</location>
        <topology evidence="1">Multi-pass membrane protein</topology>
    </subcellularLocation>
</comment>
<dbReference type="GO" id="GO:0005886">
    <property type="term" value="C:plasma membrane"/>
    <property type="evidence" value="ECO:0007669"/>
    <property type="project" value="UniProtKB-SubCell"/>
</dbReference>
<organism evidence="10 11">
    <name type="scientific">Candidatus Marsarchaeota G1 archaeon OSP_D</name>
    <dbReference type="NCBI Taxonomy" id="1978155"/>
    <lineage>
        <taxon>Archaea</taxon>
        <taxon>Candidatus Marsarchaeota</taxon>
        <taxon>Candidatus Marsarchaeota group 1</taxon>
    </lineage>
</organism>
<dbReference type="InterPro" id="IPR038731">
    <property type="entry name" value="RgtA/B/C-like"/>
</dbReference>
<evidence type="ECO:0000259" key="9">
    <source>
        <dbReference type="Pfam" id="PF13231"/>
    </source>
</evidence>
<evidence type="ECO:0000256" key="2">
    <source>
        <dbReference type="ARBA" id="ARBA00022475"/>
    </source>
</evidence>
<keyword evidence="2" id="KW-1003">Cell membrane</keyword>
<evidence type="ECO:0000256" key="3">
    <source>
        <dbReference type="ARBA" id="ARBA00022676"/>
    </source>
</evidence>
<keyword evidence="6 8" id="KW-1133">Transmembrane helix</keyword>